<gene>
    <name evidence="4" type="ORF">ZOSMA_121G00410</name>
</gene>
<evidence type="ECO:0000256" key="1">
    <source>
        <dbReference type="ARBA" id="ARBA00022857"/>
    </source>
</evidence>
<dbReference type="SUPFAM" id="SSF51430">
    <property type="entry name" value="NAD(P)-linked oxidoreductase"/>
    <property type="match status" value="1"/>
</dbReference>
<dbReference type="GO" id="GO:0016491">
    <property type="term" value="F:oxidoreductase activity"/>
    <property type="evidence" value="ECO:0007669"/>
    <property type="project" value="UniProtKB-KW"/>
</dbReference>
<keyword evidence="1" id="KW-0521">NADP</keyword>
<evidence type="ECO:0000259" key="3">
    <source>
        <dbReference type="Pfam" id="PF00248"/>
    </source>
</evidence>
<dbReference type="GO" id="GO:0005737">
    <property type="term" value="C:cytoplasm"/>
    <property type="evidence" value="ECO:0000318"/>
    <property type="project" value="GO_Central"/>
</dbReference>
<dbReference type="OrthoDB" id="37537at2759"/>
<name>A0A0K9Q2Z1_ZOSMR</name>
<dbReference type="Pfam" id="PF00248">
    <property type="entry name" value="Aldo_ket_red"/>
    <property type="match status" value="1"/>
</dbReference>
<dbReference type="InterPro" id="IPR023210">
    <property type="entry name" value="NADP_OxRdtase_dom"/>
</dbReference>
<evidence type="ECO:0000313" key="5">
    <source>
        <dbReference type="Proteomes" id="UP000036987"/>
    </source>
</evidence>
<reference evidence="5" key="1">
    <citation type="journal article" date="2016" name="Nature">
        <title>The genome of the seagrass Zostera marina reveals angiosperm adaptation to the sea.</title>
        <authorList>
            <person name="Olsen J.L."/>
            <person name="Rouze P."/>
            <person name="Verhelst B."/>
            <person name="Lin Y.-C."/>
            <person name="Bayer T."/>
            <person name="Collen J."/>
            <person name="Dattolo E."/>
            <person name="De Paoli E."/>
            <person name="Dittami S."/>
            <person name="Maumus F."/>
            <person name="Michel G."/>
            <person name="Kersting A."/>
            <person name="Lauritano C."/>
            <person name="Lohaus R."/>
            <person name="Toepel M."/>
            <person name="Tonon T."/>
            <person name="Vanneste K."/>
            <person name="Amirebrahimi M."/>
            <person name="Brakel J."/>
            <person name="Bostroem C."/>
            <person name="Chovatia M."/>
            <person name="Grimwood J."/>
            <person name="Jenkins J.W."/>
            <person name="Jueterbock A."/>
            <person name="Mraz A."/>
            <person name="Stam W.T."/>
            <person name="Tice H."/>
            <person name="Bornberg-Bauer E."/>
            <person name="Green P.J."/>
            <person name="Pearson G.A."/>
            <person name="Procaccini G."/>
            <person name="Duarte C.M."/>
            <person name="Schmutz J."/>
            <person name="Reusch T.B.H."/>
            <person name="Van de Peer Y."/>
        </authorList>
    </citation>
    <scope>NUCLEOTIDE SEQUENCE [LARGE SCALE GENOMIC DNA]</scope>
    <source>
        <strain evidence="5">cv. Finnish</strain>
    </source>
</reference>
<evidence type="ECO:0000256" key="2">
    <source>
        <dbReference type="ARBA" id="ARBA00023002"/>
    </source>
</evidence>
<dbReference type="InterPro" id="IPR036812">
    <property type="entry name" value="NAD(P)_OxRdtase_dom_sf"/>
</dbReference>
<proteinExistence type="predicted"/>
<feature type="domain" description="NADP-dependent oxidoreductase" evidence="3">
    <location>
        <begin position="24"/>
        <end position="316"/>
    </location>
</feature>
<keyword evidence="2" id="KW-0560">Oxidoreductase</keyword>
<dbReference type="OMA" id="FSLMHTG"/>
<dbReference type="CDD" id="cd19145">
    <property type="entry name" value="AKR_AKR13D1"/>
    <property type="match status" value="1"/>
</dbReference>
<dbReference type="AlphaFoldDB" id="A0A0K9Q2Z1"/>
<accession>A0A0K9Q2Z1</accession>
<dbReference type="Gene3D" id="3.20.20.100">
    <property type="entry name" value="NADP-dependent oxidoreductase domain"/>
    <property type="match status" value="1"/>
</dbReference>
<organism evidence="4 5">
    <name type="scientific">Zostera marina</name>
    <name type="common">Eelgrass</name>
    <dbReference type="NCBI Taxonomy" id="29655"/>
    <lineage>
        <taxon>Eukaryota</taxon>
        <taxon>Viridiplantae</taxon>
        <taxon>Streptophyta</taxon>
        <taxon>Embryophyta</taxon>
        <taxon>Tracheophyta</taxon>
        <taxon>Spermatophyta</taxon>
        <taxon>Magnoliopsida</taxon>
        <taxon>Liliopsida</taxon>
        <taxon>Zosteraceae</taxon>
        <taxon>Zostera</taxon>
    </lineage>
</organism>
<protein>
    <submittedName>
        <fullName evidence="4">Putative Aldo/keto reductase</fullName>
    </submittedName>
</protein>
<comment type="caution">
    <text evidence="4">The sequence shown here is derived from an EMBL/GenBank/DDBJ whole genome shotgun (WGS) entry which is preliminary data.</text>
</comment>
<dbReference type="EMBL" id="LFYR01000235">
    <property type="protein sequence ID" value="KMZ74867.1"/>
    <property type="molecule type" value="Genomic_DNA"/>
</dbReference>
<dbReference type="PANTHER" id="PTHR43625">
    <property type="entry name" value="AFLATOXIN B1 ALDEHYDE REDUCTASE"/>
    <property type="match status" value="1"/>
</dbReference>
<keyword evidence="5" id="KW-1185">Reference proteome</keyword>
<evidence type="ECO:0000313" key="4">
    <source>
        <dbReference type="EMBL" id="KMZ74867.1"/>
    </source>
</evidence>
<dbReference type="Proteomes" id="UP000036987">
    <property type="component" value="Unassembled WGS sequence"/>
</dbReference>
<dbReference type="PANTHER" id="PTHR43625:SF81">
    <property type="entry name" value="OS01G0618100 PROTEIN"/>
    <property type="match status" value="1"/>
</dbReference>
<dbReference type="InterPro" id="IPR050791">
    <property type="entry name" value="Aldo-Keto_reductase"/>
</dbReference>
<sequence>MEEGIKMEMPRVKLGTSSSMEVSKLGFGCLSLTGLYDSPISDELGISIIKEAFENGITFFDTSDMYGPLTNEILLGKALKQLPREMIQVATKFGVVKVNENGMVVNGSPEYLRACCEASLARLGVDYIDLYYQHRVDTSMSIEETMEELKKLVEEGKIKHIGLSEASPDTVRRAHAVHPITALQMEWSLWTRDIEEEIVPLCRELGIGIVPYSPLGRGFFGGKGVVENLAENSFLHSHPRFTGANLEKNKVFYDRLESLATKHCCTAAQLALAWLHHQGDDVVAIPGTTKIKNLHDNVNSLSIKLSKCDIIEITEAVPIEQVSGSITYKHLQGSTWKFANTPLKSDG</sequence>
<dbReference type="STRING" id="29655.A0A0K9Q2Z1"/>